<reference evidence="9 10" key="1">
    <citation type="submission" date="2019-07" db="EMBL/GenBank/DDBJ databases">
        <title>Lentzea xizangensis sp. nov., isolated from Qinghai-Tibetan Plateau Soils.</title>
        <authorList>
            <person name="Huang J."/>
        </authorList>
    </citation>
    <scope>NUCLEOTIDE SEQUENCE [LARGE SCALE GENOMIC DNA]</scope>
    <source>
        <strain evidence="9 10">FXJ1.1311</strain>
    </source>
</reference>
<dbReference type="PANTHER" id="PTHR30237">
    <property type="entry name" value="MURAMOYLTETRAPEPTIDE CARBOXYPEPTIDASE"/>
    <property type="match status" value="1"/>
</dbReference>
<dbReference type="InterPro" id="IPR029062">
    <property type="entry name" value="Class_I_gatase-like"/>
</dbReference>
<feature type="active site" description="Nucleophile" evidence="6">
    <location>
        <position position="107"/>
    </location>
</feature>
<dbReference type="OrthoDB" id="9807329at2"/>
<dbReference type="InterPro" id="IPR040449">
    <property type="entry name" value="Peptidase_S66_N"/>
</dbReference>
<comment type="caution">
    <text evidence="9">The sequence shown here is derived from an EMBL/GenBank/DDBJ whole genome shotgun (WGS) entry which is preliminary data.</text>
</comment>
<evidence type="ECO:0000313" key="10">
    <source>
        <dbReference type="Proteomes" id="UP000316639"/>
    </source>
</evidence>
<dbReference type="Proteomes" id="UP000316639">
    <property type="component" value="Unassembled WGS sequence"/>
</dbReference>
<dbReference type="Gene3D" id="3.50.30.60">
    <property type="entry name" value="LD-carboxypeptidase A C-terminal domain-like"/>
    <property type="match status" value="1"/>
</dbReference>
<organism evidence="9 10">
    <name type="scientific">Lentzea tibetensis</name>
    <dbReference type="NCBI Taxonomy" id="2591470"/>
    <lineage>
        <taxon>Bacteria</taxon>
        <taxon>Bacillati</taxon>
        <taxon>Actinomycetota</taxon>
        <taxon>Actinomycetes</taxon>
        <taxon>Pseudonocardiales</taxon>
        <taxon>Pseudonocardiaceae</taxon>
        <taxon>Lentzea</taxon>
    </lineage>
</organism>
<dbReference type="RefSeq" id="WP_146354631.1">
    <property type="nucleotide sequence ID" value="NZ_VOBR01000015.1"/>
</dbReference>
<name>A0A563EQD1_9PSEU</name>
<feature type="domain" description="LD-carboxypeptidase C-terminal" evidence="8">
    <location>
        <begin position="167"/>
        <end position="275"/>
    </location>
</feature>
<keyword evidence="4" id="KW-0378">Hydrolase</keyword>
<dbReference type="InterPro" id="IPR027461">
    <property type="entry name" value="Carboxypeptidase_A_C_sf"/>
</dbReference>
<dbReference type="GO" id="GO:0006508">
    <property type="term" value="P:proteolysis"/>
    <property type="evidence" value="ECO:0007669"/>
    <property type="project" value="UniProtKB-KW"/>
</dbReference>
<dbReference type="Gene3D" id="3.40.50.10740">
    <property type="entry name" value="Class I glutamine amidotransferase-like"/>
    <property type="match status" value="1"/>
</dbReference>
<evidence type="ECO:0000259" key="7">
    <source>
        <dbReference type="Pfam" id="PF02016"/>
    </source>
</evidence>
<keyword evidence="5" id="KW-0720">Serine protease</keyword>
<dbReference type="SUPFAM" id="SSF141986">
    <property type="entry name" value="LD-carboxypeptidase A C-terminal domain-like"/>
    <property type="match status" value="1"/>
</dbReference>
<keyword evidence="2 9" id="KW-0121">Carboxypeptidase</keyword>
<gene>
    <name evidence="9" type="ORF">FKR81_24155</name>
</gene>
<feature type="active site" description="Charge relay system" evidence="6">
    <location>
        <position position="198"/>
    </location>
</feature>
<keyword evidence="3" id="KW-0645">Protease</keyword>
<evidence type="ECO:0000256" key="1">
    <source>
        <dbReference type="ARBA" id="ARBA00010233"/>
    </source>
</evidence>
<dbReference type="GO" id="GO:0004180">
    <property type="term" value="F:carboxypeptidase activity"/>
    <property type="evidence" value="ECO:0007669"/>
    <property type="project" value="UniProtKB-KW"/>
</dbReference>
<protein>
    <submittedName>
        <fullName evidence="9">LD-carboxypeptidase</fullName>
    </submittedName>
</protein>
<comment type="similarity">
    <text evidence="1">Belongs to the peptidase S66 family.</text>
</comment>
<evidence type="ECO:0000256" key="5">
    <source>
        <dbReference type="ARBA" id="ARBA00022825"/>
    </source>
</evidence>
<dbReference type="CDD" id="cd07025">
    <property type="entry name" value="Peptidase_S66"/>
    <property type="match status" value="1"/>
</dbReference>
<keyword evidence="10" id="KW-1185">Reference proteome</keyword>
<evidence type="ECO:0000313" key="9">
    <source>
        <dbReference type="EMBL" id="TWP49624.1"/>
    </source>
</evidence>
<dbReference type="EMBL" id="VOBR01000015">
    <property type="protein sequence ID" value="TWP49624.1"/>
    <property type="molecule type" value="Genomic_DNA"/>
</dbReference>
<dbReference type="AlphaFoldDB" id="A0A563EQD1"/>
<evidence type="ECO:0000256" key="6">
    <source>
        <dbReference type="PIRSR" id="PIRSR028757-1"/>
    </source>
</evidence>
<evidence type="ECO:0000256" key="3">
    <source>
        <dbReference type="ARBA" id="ARBA00022670"/>
    </source>
</evidence>
<proteinExistence type="inferred from homology"/>
<dbReference type="InterPro" id="IPR040921">
    <property type="entry name" value="Peptidase_S66C"/>
</dbReference>
<evidence type="ECO:0000259" key="8">
    <source>
        <dbReference type="Pfam" id="PF17676"/>
    </source>
</evidence>
<evidence type="ECO:0000256" key="2">
    <source>
        <dbReference type="ARBA" id="ARBA00022645"/>
    </source>
</evidence>
<dbReference type="SUPFAM" id="SSF52317">
    <property type="entry name" value="Class I glutamine amidotransferase-like"/>
    <property type="match status" value="1"/>
</dbReference>
<dbReference type="Pfam" id="PF17676">
    <property type="entry name" value="Peptidase_S66C"/>
    <property type="match status" value="1"/>
</dbReference>
<feature type="active site" description="Charge relay system" evidence="6">
    <location>
        <position position="260"/>
    </location>
</feature>
<dbReference type="InterPro" id="IPR003507">
    <property type="entry name" value="S66_fam"/>
</dbReference>
<dbReference type="PIRSF" id="PIRSF028757">
    <property type="entry name" value="LD-carboxypeptidase"/>
    <property type="match status" value="1"/>
</dbReference>
<dbReference type="InterPro" id="IPR027478">
    <property type="entry name" value="LdcA_N"/>
</dbReference>
<sequence>MPMTLRRGDRVALVSPAGPAPANLVAAGANILRSWGLDVQESVLGAGVDALPYLAGPDSARAGELTAAWRDPRVSAVLCSRGGYGCLRIVDQVDWAALPDKLFVGSSDVTTLHAELWALGRISIFGPMPGTEAFVNDPAAQARLRRALFAPEWTFRGGAPLVGGVARGVLVGGNLSLLAAAVGGPRFMLPDRAILLLEDVAEEPYRVDRMLTQLVRAGGFDGVTGIVLGSWTDCGDVLPVLRDRLGQLGVPVLADFGFGHCAGQLSLPLGVQAELDADLRTLTVL</sequence>
<dbReference type="PANTHER" id="PTHR30237:SF2">
    <property type="entry name" value="MUREIN TETRAPEPTIDE CARBOXYPEPTIDASE"/>
    <property type="match status" value="1"/>
</dbReference>
<accession>A0A563EQD1</accession>
<evidence type="ECO:0000256" key="4">
    <source>
        <dbReference type="ARBA" id="ARBA00022801"/>
    </source>
</evidence>
<feature type="domain" description="LD-carboxypeptidase N-terminal" evidence="7">
    <location>
        <begin position="11"/>
        <end position="125"/>
    </location>
</feature>
<dbReference type="Pfam" id="PF02016">
    <property type="entry name" value="Peptidase_S66"/>
    <property type="match status" value="1"/>
</dbReference>
<dbReference type="GO" id="GO:0008236">
    <property type="term" value="F:serine-type peptidase activity"/>
    <property type="evidence" value="ECO:0007669"/>
    <property type="project" value="UniProtKB-KW"/>
</dbReference>